<dbReference type="VEuPathDB" id="FungiDB:YALI0_E29469g"/>
<accession>A0A371C5X7</accession>
<proteinExistence type="predicted"/>
<protein>
    <submittedName>
        <fullName evidence="1">Uncharacterized protein</fullName>
    </submittedName>
</protein>
<evidence type="ECO:0000313" key="1">
    <source>
        <dbReference type="EMBL" id="RDW25718.1"/>
    </source>
</evidence>
<evidence type="ECO:0000313" key="2">
    <source>
        <dbReference type="Proteomes" id="UP000256601"/>
    </source>
</evidence>
<reference evidence="1 2" key="1">
    <citation type="submission" date="2018-07" db="EMBL/GenBank/DDBJ databases">
        <title>Draft Genome Assemblies for Five Robust Yarrowia lipolytica Strains Exhibiting High Lipid Production and Pentose Sugar Utilization and Sugar Alcohol Secretion from Undetoxified Lignocellulosic Biomass Hydrolysates.</title>
        <authorList>
            <consortium name="DOE Joint Genome Institute"/>
            <person name="Walker C."/>
            <person name="Ryu S."/>
            <person name="Na H."/>
            <person name="Zane M."/>
            <person name="LaButti K."/>
            <person name="Lipzen A."/>
            <person name="Haridas S."/>
            <person name="Barry K."/>
            <person name="Grigoriev I.V."/>
            <person name="Quarterman J."/>
            <person name="Slininger P."/>
            <person name="Dien B."/>
            <person name="Trinh C.T."/>
        </authorList>
    </citation>
    <scope>NUCLEOTIDE SEQUENCE [LARGE SCALE GENOMIC DNA]</scope>
    <source>
        <strain evidence="1 2">YB392</strain>
    </source>
</reference>
<dbReference type="Proteomes" id="UP000256601">
    <property type="component" value="Unassembled WGS sequence"/>
</dbReference>
<name>A0A371C5X7_YARLL</name>
<gene>
    <name evidence="1" type="ORF">B0I71DRAFT_132074</name>
</gene>
<organism evidence="1 2">
    <name type="scientific">Yarrowia lipolytica</name>
    <name type="common">Candida lipolytica</name>
    <dbReference type="NCBI Taxonomy" id="4952"/>
    <lineage>
        <taxon>Eukaryota</taxon>
        <taxon>Fungi</taxon>
        <taxon>Dikarya</taxon>
        <taxon>Ascomycota</taxon>
        <taxon>Saccharomycotina</taxon>
        <taxon>Dipodascomycetes</taxon>
        <taxon>Dipodascales</taxon>
        <taxon>Dipodascales incertae sedis</taxon>
        <taxon>Yarrowia</taxon>
    </lineage>
</organism>
<dbReference type="VEuPathDB" id="FungiDB:YALI1_E34870g"/>
<sequence length="76" mass="8519">MFNVLRSISRVPAMITLQRPSLFQTAGQVSRPAVNAAAAITVRGMKTKSAVRKRCPDCYVSIHPHEFFVTLFTRIK</sequence>
<dbReference type="AlphaFoldDB" id="A0A371C5X7"/>
<dbReference type="EMBL" id="KZ858995">
    <property type="protein sequence ID" value="RDW25718.1"/>
    <property type="molecule type" value="Genomic_DNA"/>
</dbReference>